<comment type="caution">
    <text evidence="3">The sequence shown here is derived from an EMBL/GenBank/DDBJ whole genome shotgun (WGS) entry which is preliminary data.</text>
</comment>
<dbReference type="PANTHER" id="PTHR11091:SF0">
    <property type="entry name" value="MALATE DEHYDROGENASE"/>
    <property type="match status" value="1"/>
</dbReference>
<keyword evidence="4" id="KW-1185">Reference proteome</keyword>
<dbReference type="SUPFAM" id="SSF89733">
    <property type="entry name" value="L-sulfolactate dehydrogenase-like"/>
    <property type="match status" value="1"/>
</dbReference>
<dbReference type="Proteomes" id="UP000241895">
    <property type="component" value="Unassembled WGS sequence"/>
</dbReference>
<reference evidence="3 4" key="1">
    <citation type="submission" date="2018-03" db="EMBL/GenBank/DDBJ databases">
        <authorList>
            <person name="Zhou J."/>
            <person name="Li X."/>
            <person name="Xue M."/>
            <person name="Yin J."/>
        </authorList>
    </citation>
    <scope>NUCLEOTIDE SEQUENCE [LARGE SCALE GENOMIC DNA]</scope>
    <source>
        <strain evidence="3 4">SYSU ZJ2214</strain>
    </source>
</reference>
<evidence type="ECO:0000256" key="2">
    <source>
        <dbReference type="ARBA" id="ARBA00023002"/>
    </source>
</evidence>
<proteinExistence type="inferred from homology"/>
<gene>
    <name evidence="3" type="ORF">C6W88_06545</name>
</gene>
<protein>
    <submittedName>
        <fullName evidence="3">Ldh family oxidoreductase</fullName>
    </submittedName>
</protein>
<dbReference type="Gene3D" id="3.30.1370.60">
    <property type="entry name" value="Hypothetical oxidoreductase yiak, domain 2"/>
    <property type="match status" value="1"/>
</dbReference>
<dbReference type="PANTHER" id="PTHR11091">
    <property type="entry name" value="OXIDOREDUCTASE-RELATED"/>
    <property type="match status" value="1"/>
</dbReference>
<dbReference type="InterPro" id="IPR043144">
    <property type="entry name" value="Mal/L-sulf/L-lact_DH-like_ah"/>
</dbReference>
<dbReference type="InterPro" id="IPR003767">
    <property type="entry name" value="Malate/L-lactate_DH-like"/>
</dbReference>
<keyword evidence="2" id="KW-0560">Oxidoreductase</keyword>
<comment type="similarity">
    <text evidence="1">Belongs to the LDH2/MDH2 oxidoreductase family.</text>
</comment>
<organism evidence="3 4">
    <name type="scientific">Halomonas litopenaei</name>
    <dbReference type="NCBI Taxonomy" id="2109328"/>
    <lineage>
        <taxon>Bacteria</taxon>
        <taxon>Pseudomonadati</taxon>
        <taxon>Pseudomonadota</taxon>
        <taxon>Gammaproteobacteria</taxon>
        <taxon>Oceanospirillales</taxon>
        <taxon>Halomonadaceae</taxon>
        <taxon>Halomonas</taxon>
    </lineage>
</organism>
<accession>A0ABX5IWQ0</accession>
<dbReference type="RefSeq" id="WP_108131924.1">
    <property type="nucleotide sequence ID" value="NZ_PXNS01000004.1"/>
</dbReference>
<dbReference type="InterPro" id="IPR043143">
    <property type="entry name" value="Mal/L-sulf/L-lact_DH-like_NADP"/>
</dbReference>
<dbReference type="EMBL" id="PXNS01000004">
    <property type="protein sequence ID" value="PTL95014.1"/>
    <property type="molecule type" value="Genomic_DNA"/>
</dbReference>
<evidence type="ECO:0000313" key="4">
    <source>
        <dbReference type="Proteomes" id="UP000241895"/>
    </source>
</evidence>
<evidence type="ECO:0000313" key="3">
    <source>
        <dbReference type="EMBL" id="PTL95014.1"/>
    </source>
</evidence>
<dbReference type="Gene3D" id="1.10.1530.10">
    <property type="match status" value="1"/>
</dbReference>
<name>A0ABX5IWQ0_9GAMM</name>
<dbReference type="InterPro" id="IPR036111">
    <property type="entry name" value="Mal/L-sulfo/L-lacto_DH-like_sf"/>
</dbReference>
<dbReference type="Pfam" id="PF02615">
    <property type="entry name" value="Ldh_2"/>
    <property type="match status" value="1"/>
</dbReference>
<evidence type="ECO:0000256" key="1">
    <source>
        <dbReference type="ARBA" id="ARBA00006056"/>
    </source>
</evidence>
<sequence>MRRYTTPWLEDVLVTLFREAGASEEVSRTTSSILIEGDLLGHHTHGVKLANGYLKDLKSGHARGDASLLESRQISPVAAAYDGHYILGPYLVQKALEQSADAARTSGIGIVSIKRSHHIACLASYLKPFVDQGLMPIIMTSDPAVKSVAPYGGLEPVYTPNPIAMGIPSRIQPIMLDVSMSTVTNGSVAKAKAEGSRLDHPVILSNQGVVSDNPADYFTDPQGSILPLGGREFGHKGFAMGLMVEALTSALGGFGRKDDPSGWGASVTVMVIDPALFAGSSDFLDETDHLVEACLQAKPVDPERPVRLPGQSGLRRRTEFLDQGIPLPGEVVAELRSAIEDSSLKGTLDV</sequence>